<gene>
    <name evidence="8" type="ORF">GU90_10185</name>
</gene>
<dbReference type="InterPro" id="IPR012336">
    <property type="entry name" value="Thioredoxin-like_fold"/>
</dbReference>
<dbReference type="GO" id="GO:0016491">
    <property type="term" value="F:oxidoreductase activity"/>
    <property type="evidence" value="ECO:0007669"/>
    <property type="project" value="UniProtKB-KW"/>
</dbReference>
<proteinExistence type="inferred from homology"/>
<keyword evidence="3" id="KW-0560">Oxidoreductase</keyword>
<evidence type="ECO:0000256" key="5">
    <source>
        <dbReference type="ARBA" id="ARBA00023284"/>
    </source>
</evidence>
<keyword evidence="2" id="KW-0732">Signal</keyword>
<keyword evidence="6" id="KW-1133">Transmembrane helix</keyword>
<evidence type="ECO:0000259" key="7">
    <source>
        <dbReference type="PROSITE" id="PS51352"/>
    </source>
</evidence>
<keyword evidence="5" id="KW-0676">Redox-active center</keyword>
<dbReference type="PROSITE" id="PS51352">
    <property type="entry name" value="THIOREDOXIN_2"/>
    <property type="match status" value="1"/>
</dbReference>
<reference evidence="8 9" key="1">
    <citation type="submission" date="2014-06" db="EMBL/GenBank/DDBJ databases">
        <title>Saccharopolyspora rectivirgula DSM-43113 Genome sequencing.</title>
        <authorList>
            <person name="Barrera C."/>
            <person name="Millon L."/>
            <person name="Rognon B."/>
            <person name="Zaugg C."/>
            <person name="Monod M."/>
        </authorList>
    </citation>
    <scope>NUCLEOTIDE SEQUENCE [LARGE SCALE GENOMIC DNA]</scope>
    <source>
        <strain evidence="8 9">DSM 43113</strain>
    </source>
</reference>
<evidence type="ECO:0000256" key="2">
    <source>
        <dbReference type="ARBA" id="ARBA00022729"/>
    </source>
</evidence>
<dbReference type="OrthoDB" id="117402at2"/>
<comment type="similarity">
    <text evidence="1">Belongs to the thioredoxin family. DsbA subfamily.</text>
</comment>
<dbReference type="SUPFAM" id="SSF52833">
    <property type="entry name" value="Thioredoxin-like"/>
    <property type="match status" value="1"/>
</dbReference>
<dbReference type="AlphaFoldDB" id="A0A073AXL1"/>
<dbReference type="RefSeq" id="WP_029719417.1">
    <property type="nucleotide sequence ID" value="NZ_JAJUIW010000003.1"/>
</dbReference>
<accession>A0A073AXL1</accession>
<keyword evidence="9" id="KW-1185">Reference proteome</keyword>
<dbReference type="EMBL" id="JNVU01000025">
    <property type="protein sequence ID" value="KEI44523.1"/>
    <property type="molecule type" value="Genomic_DNA"/>
</dbReference>
<keyword evidence="6" id="KW-0472">Membrane</keyword>
<dbReference type="Pfam" id="PF13462">
    <property type="entry name" value="Thioredoxin_4"/>
    <property type="match status" value="1"/>
</dbReference>
<evidence type="ECO:0000256" key="1">
    <source>
        <dbReference type="ARBA" id="ARBA00005791"/>
    </source>
</evidence>
<feature type="domain" description="Thioredoxin" evidence="7">
    <location>
        <begin position="48"/>
        <end position="243"/>
    </location>
</feature>
<evidence type="ECO:0000313" key="9">
    <source>
        <dbReference type="Proteomes" id="UP000031419"/>
    </source>
</evidence>
<keyword evidence="6" id="KW-0812">Transmembrane</keyword>
<keyword evidence="4" id="KW-1015">Disulfide bond</keyword>
<dbReference type="Proteomes" id="UP000031419">
    <property type="component" value="Unassembled WGS sequence"/>
</dbReference>
<sequence>MPKTPNPLTSRSGPSMNVILTVVVVLVAVFVIGGVLLFSRSGEQAPTTENGQPAPELLQQPHDNVLTEASDDKVTLVEYLDYQCPACYQYYQAVTQDIEREYEGKIDFVVRNYPIQKAHPLARSAAQAAEAAGKQGKYADMYHLLYGNWQEWALSTNQEGKPTISDDQQRAEQIFTKYAQQIGLDVEKFRQDANSEEVKNKIDQDARVAERFGVKGTPTLFLNGERFQPRVENLLQVKDELRKQIDEELAK</sequence>
<feature type="transmembrane region" description="Helical" evidence="6">
    <location>
        <begin position="16"/>
        <end position="38"/>
    </location>
</feature>
<protein>
    <recommendedName>
        <fullName evidence="7">Thioredoxin domain-containing protein</fullName>
    </recommendedName>
</protein>
<dbReference type="Gene3D" id="3.40.30.10">
    <property type="entry name" value="Glutaredoxin"/>
    <property type="match status" value="1"/>
</dbReference>
<evidence type="ECO:0000256" key="6">
    <source>
        <dbReference type="SAM" id="Phobius"/>
    </source>
</evidence>
<dbReference type="PANTHER" id="PTHR13887">
    <property type="entry name" value="GLUTATHIONE S-TRANSFERASE KAPPA"/>
    <property type="match status" value="1"/>
</dbReference>
<evidence type="ECO:0000256" key="3">
    <source>
        <dbReference type="ARBA" id="ARBA00023002"/>
    </source>
</evidence>
<comment type="caution">
    <text evidence="8">The sequence shown here is derived from an EMBL/GenBank/DDBJ whole genome shotgun (WGS) entry which is preliminary data.</text>
</comment>
<dbReference type="InterPro" id="IPR036249">
    <property type="entry name" value="Thioredoxin-like_sf"/>
</dbReference>
<dbReference type="InterPro" id="IPR013766">
    <property type="entry name" value="Thioredoxin_domain"/>
</dbReference>
<name>A0A073AXL1_9PSEU</name>
<evidence type="ECO:0000256" key="4">
    <source>
        <dbReference type="ARBA" id="ARBA00023157"/>
    </source>
</evidence>
<evidence type="ECO:0000313" key="8">
    <source>
        <dbReference type="EMBL" id="KEI44523.1"/>
    </source>
</evidence>
<dbReference type="eggNOG" id="COG1651">
    <property type="taxonomic scope" value="Bacteria"/>
</dbReference>
<dbReference type="STRING" id="28042.GU90_10185"/>
<organism evidence="8 9">
    <name type="scientific">Saccharopolyspora rectivirgula</name>
    <dbReference type="NCBI Taxonomy" id="28042"/>
    <lineage>
        <taxon>Bacteria</taxon>
        <taxon>Bacillati</taxon>
        <taxon>Actinomycetota</taxon>
        <taxon>Actinomycetes</taxon>
        <taxon>Pseudonocardiales</taxon>
        <taxon>Pseudonocardiaceae</taxon>
        <taxon>Saccharopolyspora</taxon>
    </lineage>
</organism>
<dbReference type="PANTHER" id="PTHR13887:SF14">
    <property type="entry name" value="DISULFIDE BOND FORMATION PROTEIN D"/>
    <property type="match status" value="1"/>
</dbReference>